<proteinExistence type="predicted"/>
<dbReference type="EMBL" id="KZ824965">
    <property type="protein sequence ID" value="RAH68628.1"/>
    <property type="molecule type" value="Genomic_DNA"/>
</dbReference>
<keyword evidence="2" id="KW-1185">Reference proteome</keyword>
<sequence>MTVTSALHRPVQKQVPSLSSQLVGSIFDFCQYWAVAALPLTSAFLIPPKQQQAILHEPKPDLQEEHEAHDHQLFDILSLLESAVETYSPVQQITSWLDEVAEATNPSEEHLSSPPPPPFRRPSPPPYPHHPPSNKSLYDLISENPHTTILARIVHDDSQLVELLNRTAANLTFFAPTDEAFAKIPHHHHDRHRHHDDRDSYDGDDDDDDDDDRHHHKPPPELIRAVLKYHLVSAVYTPAELFHAHTLPTLLTSRLLSPKPDAAPSIAHNDNDNDNDNEQDNLPQRLSISTTLHGPTLNHYSRILATDKRGANGLLYTIDAILLPPPSLLTLTTIVPTQFSTLTLALHRTGLAAQLNRSHHCPHHPKPSPGDPTPKPTTNPPSPEPLGKSPGRGGTYFLPTNRAFSALGYKLNAFLFSEHGTPYLRALLKYHLVPHRTLYSDVEYTSHGKIEAVHGLKHFDLETWLEGRTVPVEVANLGPWGGVTVAGERVGVRDLVVADGVGHVLTRSVLVPRCEGDSYGDAFGDTYGEMTVEELVGRLQGLVDLESEDGDGDGEEEAEEVVWGQLHDLLEL</sequence>
<gene>
    <name evidence="1" type="ORF">BO66DRAFT_421432</name>
</gene>
<name>A0ACD1H5F1_9EURO</name>
<accession>A0ACD1H5F1</accession>
<evidence type="ECO:0000313" key="1">
    <source>
        <dbReference type="EMBL" id="RAH68628.1"/>
    </source>
</evidence>
<organism evidence="1 2">
    <name type="scientific">Aspergillus aculeatinus CBS 121060</name>
    <dbReference type="NCBI Taxonomy" id="1448322"/>
    <lineage>
        <taxon>Eukaryota</taxon>
        <taxon>Fungi</taxon>
        <taxon>Dikarya</taxon>
        <taxon>Ascomycota</taxon>
        <taxon>Pezizomycotina</taxon>
        <taxon>Eurotiomycetes</taxon>
        <taxon>Eurotiomycetidae</taxon>
        <taxon>Eurotiales</taxon>
        <taxon>Aspergillaceae</taxon>
        <taxon>Aspergillus</taxon>
        <taxon>Aspergillus subgen. Circumdati</taxon>
    </lineage>
</organism>
<dbReference type="Proteomes" id="UP000249661">
    <property type="component" value="Unassembled WGS sequence"/>
</dbReference>
<protein>
    <submittedName>
        <fullName evidence="1">FAS1 domain-containing protein</fullName>
    </submittedName>
</protein>
<reference evidence="1" key="1">
    <citation type="submission" date="2018-02" db="EMBL/GenBank/DDBJ databases">
        <title>The genomes of Aspergillus section Nigri reveals drivers in fungal speciation.</title>
        <authorList>
            <consortium name="DOE Joint Genome Institute"/>
            <person name="Vesth T.C."/>
            <person name="Nybo J."/>
            <person name="Theobald S."/>
            <person name="Brandl J."/>
            <person name="Frisvad J.C."/>
            <person name="Nielsen K.F."/>
            <person name="Lyhne E.K."/>
            <person name="Kogle M.E."/>
            <person name="Kuo A."/>
            <person name="Riley R."/>
            <person name="Clum A."/>
            <person name="Nolan M."/>
            <person name="Lipzen A."/>
            <person name="Salamov A."/>
            <person name="Henrissat B."/>
            <person name="Wiebenga A."/>
            <person name="De vries R.P."/>
            <person name="Grigoriev I.V."/>
            <person name="Mortensen U.H."/>
            <person name="Andersen M.R."/>
            <person name="Baker S.E."/>
        </authorList>
    </citation>
    <scope>NUCLEOTIDE SEQUENCE</scope>
    <source>
        <strain evidence="1">CBS 121060</strain>
    </source>
</reference>
<evidence type="ECO:0000313" key="2">
    <source>
        <dbReference type="Proteomes" id="UP000249661"/>
    </source>
</evidence>